<dbReference type="Gene3D" id="3.30.300.70">
    <property type="entry name" value="RimP-like superfamily, N-terminal"/>
    <property type="match status" value="1"/>
</dbReference>
<accession>A0A6L6YE40</accession>
<dbReference type="SUPFAM" id="SSF74942">
    <property type="entry name" value="YhbC-like, C-terminal domain"/>
    <property type="match status" value="1"/>
</dbReference>
<dbReference type="GO" id="GO:0006412">
    <property type="term" value="P:translation"/>
    <property type="evidence" value="ECO:0007669"/>
    <property type="project" value="TreeGrafter"/>
</dbReference>
<dbReference type="RefSeq" id="WP_160334342.1">
    <property type="nucleotide sequence ID" value="NZ_CALPCR010000010.1"/>
</dbReference>
<dbReference type="InterPro" id="IPR035956">
    <property type="entry name" value="RimP_N_sf"/>
</dbReference>
<proteinExistence type="inferred from homology"/>
<dbReference type="OrthoDB" id="9805006at2"/>
<reference evidence="5 6" key="1">
    <citation type="submission" date="2019-12" db="EMBL/GenBank/DDBJ databases">
        <title>Microbes associate with the intestines of laboratory mice.</title>
        <authorList>
            <person name="Navarre W."/>
            <person name="Wong E."/>
        </authorList>
    </citation>
    <scope>NUCLEOTIDE SEQUENCE [LARGE SCALE GENOMIC DNA]</scope>
    <source>
        <strain evidence="5 6">NM82_D38</strain>
    </source>
</reference>
<dbReference type="EMBL" id="WSRP01000003">
    <property type="protein sequence ID" value="MVX55910.1"/>
    <property type="molecule type" value="Genomic_DNA"/>
</dbReference>
<evidence type="ECO:0000259" key="4">
    <source>
        <dbReference type="Pfam" id="PF02576"/>
    </source>
</evidence>
<keyword evidence="2 3" id="KW-0690">Ribosome biogenesis</keyword>
<dbReference type="PANTHER" id="PTHR33867">
    <property type="entry name" value="RIBOSOME MATURATION FACTOR RIMP"/>
    <property type="match status" value="1"/>
</dbReference>
<dbReference type="GO" id="GO:0005829">
    <property type="term" value="C:cytosol"/>
    <property type="evidence" value="ECO:0007669"/>
    <property type="project" value="TreeGrafter"/>
</dbReference>
<keyword evidence="6" id="KW-1185">Reference proteome</keyword>
<evidence type="ECO:0000256" key="1">
    <source>
        <dbReference type="ARBA" id="ARBA00022490"/>
    </source>
</evidence>
<feature type="domain" description="Ribosome maturation factor RimP N-terminal" evidence="4">
    <location>
        <begin position="10"/>
        <end position="77"/>
    </location>
</feature>
<dbReference type="InterPro" id="IPR036847">
    <property type="entry name" value="RimP_C_sf"/>
</dbReference>
<evidence type="ECO:0000256" key="3">
    <source>
        <dbReference type="HAMAP-Rule" id="MF_01077"/>
    </source>
</evidence>
<comment type="caution">
    <text evidence="5">The sequence shown here is derived from an EMBL/GenBank/DDBJ whole genome shotgun (WGS) entry which is preliminary data.</text>
</comment>
<dbReference type="InterPro" id="IPR028998">
    <property type="entry name" value="RimP_C"/>
</dbReference>
<dbReference type="InterPro" id="IPR003728">
    <property type="entry name" value="Ribosome_maturation_RimP"/>
</dbReference>
<name>A0A6L6YE40_9BURK</name>
<dbReference type="SUPFAM" id="SSF75420">
    <property type="entry name" value="YhbC-like, N-terminal domain"/>
    <property type="match status" value="1"/>
</dbReference>
<comment type="subcellular location">
    <subcellularLocation>
        <location evidence="3">Cytoplasm</location>
    </subcellularLocation>
</comment>
<sequence length="187" mass="20834">MAVSAQLFEMIDTTVEGLGYELVDVERLARGLIRVTIDKEGGISLDDCERVSNQLNTMMTVENVDYDRLEVSSPGVDRPLKRARDFVRFVGQMVHVELFTPLMAPGLPENGRRRMDGTLLSVEGEETNPVLTLKLCEGRLARTPSEKNRSAKAAKNKPAEPEVIVSFPFKDIEKANLIPELDFKGSK</sequence>
<dbReference type="Proteomes" id="UP000472580">
    <property type="component" value="Unassembled WGS sequence"/>
</dbReference>
<dbReference type="Gene3D" id="2.30.30.180">
    <property type="entry name" value="Ribosome maturation factor RimP, C-terminal domain"/>
    <property type="match status" value="1"/>
</dbReference>
<keyword evidence="1 3" id="KW-0963">Cytoplasm</keyword>
<comment type="function">
    <text evidence="3">Required for maturation of 30S ribosomal subunits.</text>
</comment>
<evidence type="ECO:0000313" key="6">
    <source>
        <dbReference type="Proteomes" id="UP000472580"/>
    </source>
</evidence>
<organism evidence="5 6">
    <name type="scientific">Parasutterella muris</name>
    <dbReference type="NCBI Taxonomy" id="2565572"/>
    <lineage>
        <taxon>Bacteria</taxon>
        <taxon>Pseudomonadati</taxon>
        <taxon>Pseudomonadota</taxon>
        <taxon>Betaproteobacteria</taxon>
        <taxon>Burkholderiales</taxon>
        <taxon>Sutterellaceae</taxon>
        <taxon>Parasutterella</taxon>
    </lineage>
</organism>
<dbReference type="Pfam" id="PF02576">
    <property type="entry name" value="RimP_N"/>
    <property type="match status" value="1"/>
</dbReference>
<dbReference type="HAMAP" id="MF_01077">
    <property type="entry name" value="RimP"/>
    <property type="match status" value="1"/>
</dbReference>
<dbReference type="NCBIfam" id="NF000929">
    <property type="entry name" value="PRK00092.2-1"/>
    <property type="match status" value="1"/>
</dbReference>
<comment type="similarity">
    <text evidence="3">Belongs to the RimP family.</text>
</comment>
<dbReference type="AlphaFoldDB" id="A0A6L6YE40"/>
<dbReference type="CDD" id="cd01734">
    <property type="entry name" value="YlxS_C"/>
    <property type="match status" value="1"/>
</dbReference>
<dbReference type="GO" id="GO:0000028">
    <property type="term" value="P:ribosomal small subunit assembly"/>
    <property type="evidence" value="ECO:0007669"/>
    <property type="project" value="TreeGrafter"/>
</dbReference>
<protein>
    <recommendedName>
        <fullName evidence="3">Ribosome maturation factor RimP</fullName>
    </recommendedName>
</protein>
<dbReference type="InterPro" id="IPR028989">
    <property type="entry name" value="RimP_N"/>
</dbReference>
<evidence type="ECO:0000313" key="5">
    <source>
        <dbReference type="EMBL" id="MVX55910.1"/>
    </source>
</evidence>
<dbReference type="PANTHER" id="PTHR33867:SF1">
    <property type="entry name" value="RIBOSOME MATURATION FACTOR RIMP"/>
    <property type="match status" value="1"/>
</dbReference>
<gene>
    <name evidence="3 5" type="primary">rimP</name>
    <name evidence="5" type="ORF">E5987_01645</name>
</gene>
<evidence type="ECO:0000256" key="2">
    <source>
        <dbReference type="ARBA" id="ARBA00022517"/>
    </source>
</evidence>